<protein>
    <submittedName>
        <fullName evidence="1">SKP1 interacting partner 3-related family protein</fullName>
    </submittedName>
</protein>
<reference evidence="1" key="1">
    <citation type="submission" date="2023-02" db="EMBL/GenBank/DDBJ databases">
        <title>Genome of toxic invasive species Heracleum sosnowskyi carries increased number of genes despite the absence of recent whole-genome duplications.</title>
        <authorList>
            <person name="Schelkunov M."/>
            <person name="Shtratnikova V."/>
            <person name="Makarenko M."/>
            <person name="Klepikova A."/>
            <person name="Omelchenko D."/>
            <person name="Novikova G."/>
            <person name="Obukhova E."/>
            <person name="Bogdanov V."/>
            <person name="Penin A."/>
            <person name="Logacheva M."/>
        </authorList>
    </citation>
    <scope>NUCLEOTIDE SEQUENCE</scope>
    <source>
        <strain evidence="1">Hsosn_3</strain>
        <tissue evidence="1">Leaf</tissue>
    </source>
</reference>
<proteinExistence type="predicted"/>
<dbReference type="InterPro" id="IPR036047">
    <property type="entry name" value="F-box-like_dom_sf"/>
</dbReference>
<reference evidence="1" key="2">
    <citation type="submission" date="2023-05" db="EMBL/GenBank/DDBJ databases">
        <authorList>
            <person name="Schelkunov M.I."/>
        </authorList>
    </citation>
    <scope>NUCLEOTIDE SEQUENCE</scope>
    <source>
        <strain evidence="1">Hsosn_3</strain>
        <tissue evidence="1">Leaf</tissue>
    </source>
</reference>
<dbReference type="InterPro" id="IPR025886">
    <property type="entry name" value="PP2-like"/>
</dbReference>
<dbReference type="CDD" id="cd22162">
    <property type="entry name" value="F-box_AtSKIP3-like"/>
    <property type="match status" value="1"/>
</dbReference>
<dbReference type="Pfam" id="PF14299">
    <property type="entry name" value="PP2"/>
    <property type="match status" value="1"/>
</dbReference>
<dbReference type="PANTHER" id="PTHR32278">
    <property type="entry name" value="F-BOX DOMAIN-CONTAINING PROTEIN"/>
    <property type="match status" value="1"/>
</dbReference>
<accession>A0AAD8MXM0</accession>
<dbReference type="Proteomes" id="UP001237642">
    <property type="component" value="Unassembled WGS sequence"/>
</dbReference>
<gene>
    <name evidence="1" type="ORF">POM88_016650</name>
</gene>
<dbReference type="EMBL" id="JAUIZM010000004">
    <property type="protein sequence ID" value="KAK1388472.1"/>
    <property type="molecule type" value="Genomic_DNA"/>
</dbReference>
<evidence type="ECO:0000313" key="2">
    <source>
        <dbReference type="Proteomes" id="UP001237642"/>
    </source>
</evidence>
<dbReference type="AlphaFoldDB" id="A0AAD8MXM0"/>
<organism evidence="1 2">
    <name type="scientific">Heracleum sosnowskyi</name>
    <dbReference type="NCBI Taxonomy" id="360622"/>
    <lineage>
        <taxon>Eukaryota</taxon>
        <taxon>Viridiplantae</taxon>
        <taxon>Streptophyta</taxon>
        <taxon>Embryophyta</taxon>
        <taxon>Tracheophyta</taxon>
        <taxon>Spermatophyta</taxon>
        <taxon>Magnoliopsida</taxon>
        <taxon>eudicotyledons</taxon>
        <taxon>Gunneridae</taxon>
        <taxon>Pentapetalae</taxon>
        <taxon>asterids</taxon>
        <taxon>campanulids</taxon>
        <taxon>Apiales</taxon>
        <taxon>Apiaceae</taxon>
        <taxon>Apioideae</taxon>
        <taxon>apioid superclade</taxon>
        <taxon>Tordylieae</taxon>
        <taxon>Tordyliinae</taxon>
        <taxon>Heracleum</taxon>
    </lineage>
</organism>
<dbReference type="SUPFAM" id="SSF81383">
    <property type="entry name" value="F-box domain"/>
    <property type="match status" value="1"/>
</dbReference>
<evidence type="ECO:0000313" key="1">
    <source>
        <dbReference type="EMBL" id="KAK1388472.1"/>
    </source>
</evidence>
<keyword evidence="2" id="KW-1185">Reference proteome</keyword>
<sequence length="283" mass="31833">MASTLTFSMLPEDCVSNIISFTSPADACKSVSSFFTLAAESDLVWEKFLPTDYLHIVQKSVIPLEFSSRKELFLRLSESTIIDGGRKSFSLDTLSAKKSYIISARELSIFGSNDPTCWSWNPNPDSRFLEVAELKTTSDLKIHCTLNTEMLSQNTKYGAYILIKIPNGAYGLDAIPSELSIKVGDHEVTSTAYLSHNNDSKRIQMLHLLFANRLEMLKKRVVHGEERAPQERKDGWLEIELGEFYSGERNEEVKMSLVEAKGHQLKGGLVVEGIEVRPKHKLQ</sequence>
<comment type="caution">
    <text evidence="1">The sequence shown here is derived from an EMBL/GenBank/DDBJ whole genome shotgun (WGS) entry which is preliminary data.</text>
</comment>
<name>A0AAD8MXM0_9APIA</name>
<dbReference type="PANTHER" id="PTHR32278:SF15">
    <property type="entry name" value="F-BOX PROTEIN PP2-B13-RELATED"/>
    <property type="match status" value="1"/>
</dbReference>